<dbReference type="OrthoDB" id="545562at2759"/>
<evidence type="ECO:0000313" key="2">
    <source>
        <dbReference type="Proteomes" id="UP000075714"/>
    </source>
</evidence>
<name>A0A150G954_GONPE</name>
<evidence type="ECO:0000313" key="1">
    <source>
        <dbReference type="EMBL" id="KXZ46386.1"/>
    </source>
</evidence>
<reference evidence="2" key="1">
    <citation type="journal article" date="2016" name="Nat. Commun.">
        <title>The Gonium pectorale genome demonstrates co-option of cell cycle regulation during the evolution of multicellularity.</title>
        <authorList>
            <person name="Hanschen E.R."/>
            <person name="Marriage T.N."/>
            <person name="Ferris P.J."/>
            <person name="Hamaji T."/>
            <person name="Toyoda A."/>
            <person name="Fujiyama A."/>
            <person name="Neme R."/>
            <person name="Noguchi H."/>
            <person name="Minakuchi Y."/>
            <person name="Suzuki M."/>
            <person name="Kawai-Toyooka H."/>
            <person name="Smith D.R."/>
            <person name="Sparks H."/>
            <person name="Anderson J."/>
            <person name="Bakaric R."/>
            <person name="Luria V."/>
            <person name="Karger A."/>
            <person name="Kirschner M.W."/>
            <person name="Durand P.M."/>
            <person name="Michod R.E."/>
            <person name="Nozaki H."/>
            <person name="Olson B.J."/>
        </authorList>
    </citation>
    <scope>NUCLEOTIDE SEQUENCE [LARGE SCALE GENOMIC DNA]</scope>
    <source>
        <strain evidence="2">NIES-2863</strain>
    </source>
</reference>
<dbReference type="EMBL" id="LSYV01000045">
    <property type="protein sequence ID" value="KXZ46386.1"/>
    <property type="molecule type" value="Genomic_DNA"/>
</dbReference>
<dbReference type="AlphaFoldDB" id="A0A150G954"/>
<organism evidence="1 2">
    <name type="scientific">Gonium pectorale</name>
    <name type="common">Green alga</name>
    <dbReference type="NCBI Taxonomy" id="33097"/>
    <lineage>
        <taxon>Eukaryota</taxon>
        <taxon>Viridiplantae</taxon>
        <taxon>Chlorophyta</taxon>
        <taxon>core chlorophytes</taxon>
        <taxon>Chlorophyceae</taxon>
        <taxon>CS clade</taxon>
        <taxon>Chlamydomonadales</taxon>
        <taxon>Volvocaceae</taxon>
        <taxon>Gonium</taxon>
    </lineage>
</organism>
<gene>
    <name evidence="1" type="ORF">GPECTOR_44g61</name>
</gene>
<protein>
    <submittedName>
        <fullName evidence="1">Uncharacterized protein</fullName>
    </submittedName>
</protein>
<accession>A0A150G954</accession>
<sequence length="143" mass="15653">MLQSLTERISAVEQRAAVFRAPRLRNVVAEILLHFSGQKSYETTTSSDDFAELASAGHDGLVELARGMGLTGLTVADVATAGDDVLARRDQRTSPGSLEALDAEVAEVRGVMTPELERYCPDECRFLAAYEMMKELCPDRFTP</sequence>
<comment type="caution">
    <text evidence="1">The sequence shown here is derived from an EMBL/GenBank/DDBJ whole genome shotgun (WGS) entry which is preliminary data.</text>
</comment>
<proteinExistence type="predicted"/>
<keyword evidence="2" id="KW-1185">Reference proteome</keyword>
<dbReference type="Proteomes" id="UP000075714">
    <property type="component" value="Unassembled WGS sequence"/>
</dbReference>